<evidence type="ECO:0000259" key="3">
    <source>
        <dbReference type="Pfam" id="PF08274"/>
    </source>
</evidence>
<dbReference type="Pfam" id="PF03831">
    <property type="entry name" value="YjdM"/>
    <property type="match status" value="1"/>
</dbReference>
<dbReference type="Gene3D" id="2.30.30.40">
    <property type="entry name" value="SH3 Domains"/>
    <property type="match status" value="1"/>
</dbReference>
<accession>T0QAS2</accession>
<dbReference type="SUPFAM" id="SSF57783">
    <property type="entry name" value="Zinc beta-ribbon"/>
    <property type="match status" value="1"/>
</dbReference>
<dbReference type="OrthoDB" id="193807at2759"/>
<dbReference type="Proteomes" id="UP000030762">
    <property type="component" value="Unassembled WGS sequence"/>
</dbReference>
<comment type="similarity">
    <text evidence="1">Belongs to the YjdM family.</text>
</comment>
<name>T0QAS2_SAPDV</name>
<dbReference type="eggNOG" id="ENOG502SPKR">
    <property type="taxonomic scope" value="Eukaryota"/>
</dbReference>
<evidence type="ECO:0000313" key="5">
    <source>
        <dbReference type="Proteomes" id="UP000030762"/>
    </source>
</evidence>
<dbReference type="InterPro" id="IPR013988">
    <property type="entry name" value="YjdM_C"/>
</dbReference>
<protein>
    <recommendedName>
        <fullName evidence="6">Alkylphosphonate utilization operon protein PhnA</fullName>
    </recommendedName>
</protein>
<dbReference type="Gene3D" id="2.20.25.10">
    <property type="match status" value="1"/>
</dbReference>
<proteinExistence type="inferred from homology"/>
<dbReference type="InterPro" id="IPR013987">
    <property type="entry name" value="YjdM_N"/>
</dbReference>
<dbReference type="OMA" id="CAHEWTL"/>
<dbReference type="EMBL" id="JH767174">
    <property type="protein sequence ID" value="EQC30625.1"/>
    <property type="molecule type" value="Genomic_DNA"/>
</dbReference>
<evidence type="ECO:0000313" key="4">
    <source>
        <dbReference type="EMBL" id="EQC30625.1"/>
    </source>
</evidence>
<reference evidence="4 5" key="1">
    <citation type="submission" date="2012-04" db="EMBL/GenBank/DDBJ databases">
        <title>The Genome Sequence of Saprolegnia declina VS20.</title>
        <authorList>
            <consortium name="The Broad Institute Genome Sequencing Platform"/>
            <person name="Russ C."/>
            <person name="Nusbaum C."/>
            <person name="Tyler B."/>
            <person name="van West P."/>
            <person name="Dieguez-Uribeondo J."/>
            <person name="de Bruijn I."/>
            <person name="Tripathy S."/>
            <person name="Jiang R."/>
            <person name="Young S.K."/>
            <person name="Zeng Q."/>
            <person name="Gargeya S."/>
            <person name="Fitzgerald M."/>
            <person name="Haas B."/>
            <person name="Abouelleil A."/>
            <person name="Alvarado L."/>
            <person name="Arachchi H.M."/>
            <person name="Berlin A."/>
            <person name="Chapman S.B."/>
            <person name="Goldberg J."/>
            <person name="Griggs A."/>
            <person name="Gujja S."/>
            <person name="Hansen M."/>
            <person name="Howarth C."/>
            <person name="Imamovic A."/>
            <person name="Larimer J."/>
            <person name="McCowen C."/>
            <person name="Montmayeur A."/>
            <person name="Murphy C."/>
            <person name="Neiman D."/>
            <person name="Pearson M."/>
            <person name="Priest M."/>
            <person name="Roberts A."/>
            <person name="Saif S."/>
            <person name="Shea T."/>
            <person name="Sisk P."/>
            <person name="Sykes S."/>
            <person name="Wortman J."/>
            <person name="Nusbaum C."/>
            <person name="Birren B."/>
        </authorList>
    </citation>
    <scope>NUCLEOTIDE SEQUENCE [LARGE SCALE GENOMIC DNA]</scope>
    <source>
        <strain evidence="4 5">VS20</strain>
    </source>
</reference>
<dbReference type="PANTHER" id="PTHR30305">
    <property type="entry name" value="PROTEIN YJDM-RELATED"/>
    <property type="match status" value="1"/>
</dbReference>
<dbReference type="PANTHER" id="PTHR30305:SF3">
    <property type="entry name" value="PROTEIN YJDM"/>
    <property type="match status" value="1"/>
</dbReference>
<dbReference type="SUPFAM" id="SSF82057">
    <property type="entry name" value="Prokaryotic SH3-related domain"/>
    <property type="match status" value="1"/>
</dbReference>
<dbReference type="VEuPathDB" id="FungiDB:SDRG_11680"/>
<feature type="domain" description="Protein YjdM C-terminal" evidence="2">
    <location>
        <begin position="105"/>
        <end position="171"/>
    </location>
</feature>
<dbReference type="GeneID" id="19952407"/>
<sequence length="171" mass="18405">MLQSVVRVGVRHGARALMVAARPLPRFVRSETPLMHSRLLMLPIDMRGRHLSTRALEDNPPDCPQCAGANTYFDGVSLFVCPDCSHDWAVAADAAADAETNDVFRDGFGTVLQNGDSVTLSKELKAGSVVLKKGTKVKSIRLGAYGDGHDISCSIPGKGAFHLKTQFVKKA</sequence>
<gene>
    <name evidence="4" type="ORF">SDRG_11680</name>
</gene>
<dbReference type="InterPro" id="IPR004624">
    <property type="entry name" value="YjdM"/>
</dbReference>
<organism evidence="4 5">
    <name type="scientific">Saprolegnia diclina (strain VS20)</name>
    <dbReference type="NCBI Taxonomy" id="1156394"/>
    <lineage>
        <taxon>Eukaryota</taxon>
        <taxon>Sar</taxon>
        <taxon>Stramenopiles</taxon>
        <taxon>Oomycota</taxon>
        <taxon>Saprolegniomycetes</taxon>
        <taxon>Saprolegniales</taxon>
        <taxon>Saprolegniaceae</taxon>
        <taxon>Saprolegnia</taxon>
    </lineage>
</organism>
<evidence type="ECO:0008006" key="6">
    <source>
        <dbReference type="Google" id="ProtNLM"/>
    </source>
</evidence>
<dbReference type="NCBIfam" id="TIGR00686">
    <property type="entry name" value="phnA"/>
    <property type="match status" value="1"/>
</dbReference>
<dbReference type="RefSeq" id="XP_008615951.1">
    <property type="nucleotide sequence ID" value="XM_008617729.1"/>
</dbReference>
<feature type="domain" description="Protein YjdM N-terminal" evidence="3">
    <location>
        <begin position="61"/>
        <end position="89"/>
    </location>
</feature>
<dbReference type="AlphaFoldDB" id="T0QAS2"/>
<dbReference type="Pfam" id="PF08274">
    <property type="entry name" value="Zn_Ribbon_YjdM"/>
    <property type="match status" value="1"/>
</dbReference>
<dbReference type="InParanoid" id="T0QAS2"/>
<evidence type="ECO:0000256" key="1">
    <source>
        <dbReference type="ARBA" id="ARBA00009248"/>
    </source>
</evidence>
<evidence type="ECO:0000259" key="2">
    <source>
        <dbReference type="Pfam" id="PF03831"/>
    </source>
</evidence>
<keyword evidence="5" id="KW-1185">Reference proteome</keyword>